<dbReference type="Gene3D" id="2.60.120.650">
    <property type="entry name" value="Cupin"/>
    <property type="match status" value="1"/>
</dbReference>
<accession>K5WEY6</accession>
<protein>
    <recommendedName>
        <fullName evidence="1">JmjC domain-containing protein</fullName>
    </recommendedName>
</protein>
<sequence>MVVVKDWGGPALTWSEEDFAKLLGGLTPKATSLDVMYEWQSASKRMNARKDPEAPITEKGTLRKFKHLAESSEMPVNLLDFPISEEITPSIILHIACDVQALTATTTMMPMKSIQADVQKYRLWALLTAPGYYAYPHVDGSGLCTYMMITQGCKYWAILRMADPKKKLTKKQLENYATCTRKAFNQYLKIAKVSNVYNVAPTELPGLVTVHFIKLEPGMLAIQPPGVFHQVYTPEKSVAVGGHFVVEEALHLTAWSRFCTTHAQGAGTNAYHDSTIRVFACIMVAAAVRRELTMNKRCFISLARMLKQRKLFSLADFVKENTDDPDPVHPETEDEVDLALELVDEVLSHNGLMWERLEITSKGPPLFDDELPWYDPGVEMVDHPSNLLTIVQQTLQFK</sequence>
<reference evidence="2 3" key="1">
    <citation type="journal article" date="2012" name="BMC Genomics">
        <title>Comparative genomics of the white-rot fungi, Phanerochaete carnosa and P. chrysosporium, to elucidate the genetic basis of the distinct wood types they colonize.</title>
        <authorList>
            <person name="Suzuki H."/>
            <person name="MacDonald J."/>
            <person name="Syed K."/>
            <person name="Salamov A."/>
            <person name="Hori C."/>
            <person name="Aerts A."/>
            <person name="Henrissat B."/>
            <person name="Wiebenga A."/>
            <person name="vanKuyk P.A."/>
            <person name="Barry K."/>
            <person name="Lindquist E."/>
            <person name="LaButti K."/>
            <person name="Lapidus A."/>
            <person name="Lucas S."/>
            <person name="Coutinho P."/>
            <person name="Gong Y."/>
            <person name="Samejima M."/>
            <person name="Mahadevan R."/>
            <person name="Abou-Zaid M."/>
            <person name="de Vries R.P."/>
            <person name="Igarashi K."/>
            <person name="Yadav J.S."/>
            <person name="Grigoriev I.V."/>
            <person name="Master E.R."/>
        </authorList>
    </citation>
    <scope>NUCLEOTIDE SEQUENCE [LARGE SCALE GENOMIC DNA]</scope>
    <source>
        <strain evidence="2 3">HHB-10118-sp</strain>
    </source>
</reference>
<proteinExistence type="predicted"/>
<dbReference type="EMBL" id="JH930778">
    <property type="protein sequence ID" value="EKM48737.1"/>
    <property type="molecule type" value="Genomic_DNA"/>
</dbReference>
<dbReference type="PROSITE" id="PS51184">
    <property type="entry name" value="JMJC"/>
    <property type="match status" value="1"/>
</dbReference>
<organism evidence="2 3">
    <name type="scientific">Phanerochaete carnosa (strain HHB-10118-sp)</name>
    <name type="common">White-rot fungus</name>
    <name type="synonym">Peniophora carnosa</name>
    <dbReference type="NCBI Taxonomy" id="650164"/>
    <lineage>
        <taxon>Eukaryota</taxon>
        <taxon>Fungi</taxon>
        <taxon>Dikarya</taxon>
        <taxon>Basidiomycota</taxon>
        <taxon>Agaricomycotina</taxon>
        <taxon>Agaricomycetes</taxon>
        <taxon>Polyporales</taxon>
        <taxon>Phanerochaetaceae</taxon>
        <taxon>Phanerochaete</taxon>
    </lineage>
</organism>
<feature type="domain" description="JmjC" evidence="1">
    <location>
        <begin position="70"/>
        <end position="261"/>
    </location>
</feature>
<dbReference type="AlphaFoldDB" id="K5WEY6"/>
<dbReference type="SUPFAM" id="SSF51197">
    <property type="entry name" value="Clavaminate synthase-like"/>
    <property type="match status" value="1"/>
</dbReference>
<dbReference type="HOGENOM" id="CLU_692809_0_0_1"/>
<dbReference type="RefSeq" id="XP_007402711.1">
    <property type="nucleotide sequence ID" value="XM_007402649.1"/>
</dbReference>
<name>K5WEY6_PHACS</name>
<dbReference type="GeneID" id="18907509"/>
<evidence type="ECO:0000313" key="3">
    <source>
        <dbReference type="Proteomes" id="UP000008370"/>
    </source>
</evidence>
<keyword evidence="3" id="KW-1185">Reference proteome</keyword>
<dbReference type="KEGG" id="pco:PHACADRAFT_108377"/>
<dbReference type="InterPro" id="IPR003347">
    <property type="entry name" value="JmjC_dom"/>
</dbReference>
<dbReference type="InParanoid" id="K5WEY6"/>
<dbReference type="Proteomes" id="UP000008370">
    <property type="component" value="Unassembled WGS sequence"/>
</dbReference>
<evidence type="ECO:0000313" key="2">
    <source>
        <dbReference type="EMBL" id="EKM48737.1"/>
    </source>
</evidence>
<evidence type="ECO:0000259" key="1">
    <source>
        <dbReference type="PROSITE" id="PS51184"/>
    </source>
</evidence>
<dbReference type="OrthoDB" id="4161428at2759"/>
<gene>
    <name evidence="2" type="ORF">PHACADRAFT_108377</name>
</gene>